<dbReference type="GO" id="GO:0005829">
    <property type="term" value="C:cytosol"/>
    <property type="evidence" value="ECO:0007669"/>
    <property type="project" value="UniProtKB-ARBA"/>
</dbReference>
<name>A0A1Y5TD52_9RHOB</name>
<dbReference type="InterPro" id="IPR002059">
    <property type="entry name" value="CSP_DNA-bd"/>
</dbReference>
<dbReference type="InterPro" id="IPR012340">
    <property type="entry name" value="NA-bd_OB-fold"/>
</dbReference>
<keyword evidence="4" id="KW-1185">Reference proteome</keyword>
<evidence type="ECO:0000259" key="2">
    <source>
        <dbReference type="PROSITE" id="PS51857"/>
    </source>
</evidence>
<dbReference type="InterPro" id="IPR011129">
    <property type="entry name" value="CSD"/>
</dbReference>
<organism evidence="3 4">
    <name type="scientific">Palleronia marisminoris</name>
    <dbReference type="NCBI Taxonomy" id="315423"/>
    <lineage>
        <taxon>Bacteria</taxon>
        <taxon>Pseudomonadati</taxon>
        <taxon>Pseudomonadota</taxon>
        <taxon>Alphaproteobacteria</taxon>
        <taxon>Rhodobacterales</taxon>
        <taxon>Roseobacteraceae</taxon>
        <taxon>Palleronia</taxon>
    </lineage>
</organism>
<dbReference type="CDD" id="cd04458">
    <property type="entry name" value="CSP_CDS"/>
    <property type="match status" value="2"/>
</dbReference>
<sequence length="196" mass="21197">MSFDSEEAGRTCTGVVKWFDSTKGYGFVVAADQERDILLHANVLRNFGQNSVADGSRISLRVVETPRGSQAQEILSIAPPEPTDEGEGGRSPLPFDETLQGGDIVPARIKWFDRAKGFGFANVFGLGDDVFIHIEVLRRSSLADLQPGEAIAIRVADGARGKLATQVGVWESAINDEGGLTASVEEYDWQQDEAAE</sequence>
<dbReference type="PROSITE" id="PS51857">
    <property type="entry name" value="CSD_2"/>
    <property type="match status" value="2"/>
</dbReference>
<dbReference type="PANTHER" id="PTHR11544">
    <property type="entry name" value="COLD SHOCK DOMAIN CONTAINING PROTEINS"/>
    <property type="match status" value="1"/>
</dbReference>
<dbReference type="AlphaFoldDB" id="A0A1Y5TD52"/>
<evidence type="ECO:0000256" key="1">
    <source>
        <dbReference type="SAM" id="MobiDB-lite"/>
    </source>
</evidence>
<dbReference type="PRINTS" id="PR00050">
    <property type="entry name" value="COLDSHOCK"/>
</dbReference>
<gene>
    <name evidence="3" type="primary">cspV</name>
    <name evidence="3" type="ORF">PAM7066_03022</name>
</gene>
<dbReference type="SMART" id="SM00357">
    <property type="entry name" value="CSP"/>
    <property type="match status" value="2"/>
</dbReference>
<protein>
    <submittedName>
        <fullName evidence="3">Cold shock protein CspV</fullName>
    </submittedName>
</protein>
<proteinExistence type="predicted"/>
<feature type="region of interest" description="Disordered" evidence="1">
    <location>
        <begin position="77"/>
        <end position="97"/>
    </location>
</feature>
<feature type="domain" description="CSD" evidence="2">
    <location>
        <begin position="11"/>
        <end position="76"/>
    </location>
</feature>
<dbReference type="Gene3D" id="2.40.50.140">
    <property type="entry name" value="Nucleic acid-binding proteins"/>
    <property type="match status" value="2"/>
</dbReference>
<dbReference type="Pfam" id="PF00313">
    <property type="entry name" value="CSD"/>
    <property type="match status" value="2"/>
</dbReference>
<dbReference type="Proteomes" id="UP000193870">
    <property type="component" value="Unassembled WGS sequence"/>
</dbReference>
<dbReference type="STRING" id="315423.SAMN04488020_11056"/>
<dbReference type="RefSeq" id="WP_085855016.1">
    <property type="nucleotide sequence ID" value="NZ_FOPF01000010.1"/>
</dbReference>
<dbReference type="EMBL" id="FWFV01000009">
    <property type="protein sequence ID" value="SLN60847.1"/>
    <property type="molecule type" value="Genomic_DNA"/>
</dbReference>
<accession>A0A1Y5TD52</accession>
<feature type="domain" description="CSD" evidence="2">
    <location>
        <begin position="104"/>
        <end position="169"/>
    </location>
</feature>
<evidence type="ECO:0000313" key="3">
    <source>
        <dbReference type="EMBL" id="SLN60847.1"/>
    </source>
</evidence>
<dbReference type="InterPro" id="IPR050181">
    <property type="entry name" value="Cold_shock_domain"/>
</dbReference>
<dbReference type="OrthoDB" id="9791685at2"/>
<dbReference type="GO" id="GO:0003676">
    <property type="term" value="F:nucleic acid binding"/>
    <property type="evidence" value="ECO:0007669"/>
    <property type="project" value="InterPro"/>
</dbReference>
<dbReference type="SUPFAM" id="SSF50249">
    <property type="entry name" value="Nucleic acid-binding proteins"/>
    <property type="match status" value="2"/>
</dbReference>
<reference evidence="3 4" key="1">
    <citation type="submission" date="2017-03" db="EMBL/GenBank/DDBJ databases">
        <authorList>
            <person name="Afonso C.L."/>
            <person name="Miller P.J."/>
            <person name="Scott M.A."/>
            <person name="Spackman E."/>
            <person name="Goraichik I."/>
            <person name="Dimitrov K.M."/>
            <person name="Suarez D.L."/>
            <person name="Swayne D.E."/>
        </authorList>
    </citation>
    <scope>NUCLEOTIDE SEQUENCE [LARGE SCALE GENOMIC DNA]</scope>
    <source>
        <strain evidence="3 4">CECT 7066</strain>
    </source>
</reference>
<evidence type="ECO:0000313" key="4">
    <source>
        <dbReference type="Proteomes" id="UP000193870"/>
    </source>
</evidence>